<reference evidence="2" key="1">
    <citation type="submission" date="2023-06" db="EMBL/GenBank/DDBJ databases">
        <authorList>
            <person name="Delattre M."/>
        </authorList>
    </citation>
    <scope>NUCLEOTIDE SEQUENCE</scope>
    <source>
        <strain evidence="2">AF72</strain>
    </source>
</reference>
<accession>A0AA36DK57</accession>
<feature type="compositionally biased region" description="Basic and acidic residues" evidence="1">
    <location>
        <begin position="378"/>
        <end position="390"/>
    </location>
</feature>
<feature type="region of interest" description="Disordered" evidence="1">
    <location>
        <begin position="282"/>
        <end position="303"/>
    </location>
</feature>
<evidence type="ECO:0000313" key="3">
    <source>
        <dbReference type="Proteomes" id="UP001177023"/>
    </source>
</evidence>
<keyword evidence="3" id="KW-1185">Reference proteome</keyword>
<feature type="region of interest" description="Disordered" evidence="1">
    <location>
        <begin position="131"/>
        <end position="159"/>
    </location>
</feature>
<feature type="compositionally biased region" description="Basic and acidic residues" evidence="1">
    <location>
        <begin position="337"/>
        <end position="348"/>
    </location>
</feature>
<feature type="region of interest" description="Disordered" evidence="1">
    <location>
        <begin position="325"/>
        <end position="390"/>
    </location>
</feature>
<dbReference type="Proteomes" id="UP001177023">
    <property type="component" value="Unassembled WGS sequence"/>
</dbReference>
<feature type="non-terminal residue" evidence="2">
    <location>
        <position position="1"/>
    </location>
</feature>
<name>A0AA36DK57_9BILA</name>
<evidence type="ECO:0000256" key="1">
    <source>
        <dbReference type="SAM" id="MobiDB-lite"/>
    </source>
</evidence>
<proteinExistence type="predicted"/>
<sequence>MEEALLKRKRRSEDYGKSTCIEITLFKPTESAYPQVNFQELLALQKDVERASELDKPAAQKVFEEACRLTPSSQLLDYDYVEDAKYQYEDEDGFLDDGEKPGYCVKPGVDTVQRGFFIANYGEVLQLTTLPGHEEEAEEPEKPEKPEKRPSALRKPAVEHAATVPTLRRRLSDGFGPLQKRAPAKDVCMPTSWPVVENEFDFKTPPSTEFKELICQYLETFADRPRAKLTAGEFELVLKVDNMMRAELSPKIRKEVKRLLVGHIGYGPCWWDSHCRRTRNESGQVAAASREGTPSNEEDRAVSPATVPCLTKTVAVDDSFFPTAIEDIPLPPNPPKDVAKQPEREHRVTKSGGLKRASSVKQEVVSDGEEDSPPRQIRMVDVKMEYDNGL</sequence>
<comment type="caution">
    <text evidence="2">The sequence shown here is derived from an EMBL/GenBank/DDBJ whole genome shotgun (WGS) entry which is preliminary data.</text>
</comment>
<dbReference type="EMBL" id="CATQJA010002710">
    <property type="protein sequence ID" value="CAJ0587877.1"/>
    <property type="molecule type" value="Genomic_DNA"/>
</dbReference>
<dbReference type="AlphaFoldDB" id="A0AA36DK57"/>
<feature type="compositionally biased region" description="Basic and acidic residues" evidence="1">
    <location>
        <begin position="140"/>
        <end position="150"/>
    </location>
</feature>
<evidence type="ECO:0000313" key="2">
    <source>
        <dbReference type="EMBL" id="CAJ0587877.1"/>
    </source>
</evidence>
<gene>
    <name evidence="2" type="ORF">MSPICULIGERA_LOCUS25830</name>
</gene>
<protein>
    <submittedName>
        <fullName evidence="2">Uncharacterized protein</fullName>
    </submittedName>
</protein>
<organism evidence="2 3">
    <name type="scientific">Mesorhabditis spiculigera</name>
    <dbReference type="NCBI Taxonomy" id="96644"/>
    <lineage>
        <taxon>Eukaryota</taxon>
        <taxon>Metazoa</taxon>
        <taxon>Ecdysozoa</taxon>
        <taxon>Nematoda</taxon>
        <taxon>Chromadorea</taxon>
        <taxon>Rhabditida</taxon>
        <taxon>Rhabditina</taxon>
        <taxon>Rhabditomorpha</taxon>
        <taxon>Rhabditoidea</taxon>
        <taxon>Rhabditidae</taxon>
        <taxon>Mesorhabditinae</taxon>
        <taxon>Mesorhabditis</taxon>
    </lineage>
</organism>